<reference evidence="2 3" key="1">
    <citation type="submission" date="2018-05" db="EMBL/GenBank/DDBJ databases">
        <title>Complete genome sequence of Megasphaera sp. AJH120T, isolated from the ceca of a chicken.</title>
        <authorList>
            <person name="Maki J."/>
            <person name="Looft T."/>
        </authorList>
    </citation>
    <scope>NUCLEOTIDE SEQUENCE [LARGE SCALE GENOMIC DNA]</scope>
    <source>
        <strain evidence="2 3">AJH120</strain>
    </source>
</reference>
<feature type="transmembrane region" description="Helical" evidence="1">
    <location>
        <begin position="73"/>
        <end position="94"/>
    </location>
</feature>
<protein>
    <submittedName>
        <fullName evidence="2">Uncharacterized protein</fullName>
    </submittedName>
</protein>
<dbReference type="OrthoDB" id="1630594at2"/>
<accession>A0A346B1D1</accession>
<feature type="transmembrane region" description="Helical" evidence="1">
    <location>
        <begin position="7"/>
        <end position="28"/>
    </location>
</feature>
<evidence type="ECO:0000256" key="1">
    <source>
        <dbReference type="SAM" id="Phobius"/>
    </source>
</evidence>
<dbReference type="RefSeq" id="WP_095630219.1">
    <property type="nucleotide sequence ID" value="NZ_CAUWMV010000003.1"/>
</dbReference>
<proteinExistence type="predicted"/>
<feature type="transmembrane region" description="Helical" evidence="1">
    <location>
        <begin position="109"/>
        <end position="130"/>
    </location>
</feature>
<dbReference type="Proteomes" id="UP000254337">
    <property type="component" value="Chromosome"/>
</dbReference>
<feature type="transmembrane region" description="Helical" evidence="1">
    <location>
        <begin position="34"/>
        <end position="53"/>
    </location>
</feature>
<keyword evidence="1" id="KW-0472">Membrane</keyword>
<keyword evidence="1" id="KW-1133">Transmembrane helix</keyword>
<keyword evidence="3" id="KW-1185">Reference proteome</keyword>
<gene>
    <name evidence="2" type="ORF">DKB62_10305</name>
</gene>
<organism evidence="2 3">
    <name type="scientific">Megasphaera stantonii</name>
    <dbReference type="NCBI Taxonomy" id="2144175"/>
    <lineage>
        <taxon>Bacteria</taxon>
        <taxon>Bacillati</taxon>
        <taxon>Bacillota</taxon>
        <taxon>Negativicutes</taxon>
        <taxon>Veillonellales</taxon>
        <taxon>Veillonellaceae</taxon>
        <taxon>Megasphaera</taxon>
    </lineage>
</organism>
<keyword evidence="1" id="KW-0812">Transmembrane</keyword>
<name>A0A346B1D1_9FIRM</name>
<dbReference type="KEGG" id="meg:DKB62_10305"/>
<sequence>MSGCCDVIRQCVFMCFFIIPIPIGAYTIHNGSSAVVALVSYTVLSFLVPWAYLGSAEARFGPEQRKISRAAFVVMWLAVAAAFAVFSACMGDIWKSSSFWEWPTVGRDIVFIVGMYGKVCVTLLLAYGLACLTGSDTAKGGSL</sequence>
<evidence type="ECO:0000313" key="2">
    <source>
        <dbReference type="EMBL" id="AXL21924.1"/>
    </source>
</evidence>
<dbReference type="AlphaFoldDB" id="A0A346B1D1"/>
<dbReference type="EMBL" id="CP029462">
    <property type="protein sequence ID" value="AXL21924.1"/>
    <property type="molecule type" value="Genomic_DNA"/>
</dbReference>
<evidence type="ECO:0000313" key="3">
    <source>
        <dbReference type="Proteomes" id="UP000254337"/>
    </source>
</evidence>